<dbReference type="PRINTS" id="PR00625">
    <property type="entry name" value="JDOMAIN"/>
</dbReference>
<dbReference type="SMART" id="SM00271">
    <property type="entry name" value="DnaJ"/>
    <property type="match status" value="1"/>
</dbReference>
<reference evidence="3 4" key="1">
    <citation type="submission" date="2019-01" db="EMBL/GenBank/DDBJ databases">
        <title>Draft genome sequence of Psathyrella aberdarensis IHI B618.</title>
        <authorList>
            <person name="Buettner E."/>
            <person name="Kellner H."/>
        </authorList>
    </citation>
    <scope>NUCLEOTIDE SEQUENCE [LARGE SCALE GENOMIC DNA]</scope>
    <source>
        <strain evidence="3 4">IHI B618</strain>
    </source>
</reference>
<sequence length="238" mass="27693">MSILKATFYDVLDIQKDAATNEIRKAYRKRALETHPDKLDPGASEKERQAAEREFHKVNDAFQTLGDPQKRRKYDAMLALRTDPVLISEGSARRTAERQEWARQQKEMIQRRINAFKDQEALRKEREILKKEQENKRKEQETSEKEEKLREEEKRKEEAREKKVAEVLQELRNATPELTARREALLKSHCSTTAQETIPTHEPNRSPAAEESIAIVYELDGNAVAQKSSWPTTTQNPK</sequence>
<dbReference type="InterPro" id="IPR050817">
    <property type="entry name" value="DjlA_DnaK_co-chaperone"/>
</dbReference>
<dbReference type="Proteomes" id="UP000290288">
    <property type="component" value="Unassembled WGS sequence"/>
</dbReference>
<comment type="caution">
    <text evidence="3">The sequence shown here is derived from an EMBL/GenBank/DDBJ whole genome shotgun (WGS) entry which is preliminary data.</text>
</comment>
<name>A0A4Q2DV57_9AGAR</name>
<accession>A0A4Q2DV57</accession>
<dbReference type="PANTHER" id="PTHR24074">
    <property type="entry name" value="CO-CHAPERONE PROTEIN DJLA"/>
    <property type="match status" value="1"/>
</dbReference>
<organism evidence="3 4">
    <name type="scientific">Candolleomyces aberdarensis</name>
    <dbReference type="NCBI Taxonomy" id="2316362"/>
    <lineage>
        <taxon>Eukaryota</taxon>
        <taxon>Fungi</taxon>
        <taxon>Dikarya</taxon>
        <taxon>Basidiomycota</taxon>
        <taxon>Agaricomycotina</taxon>
        <taxon>Agaricomycetes</taxon>
        <taxon>Agaricomycetidae</taxon>
        <taxon>Agaricales</taxon>
        <taxon>Agaricineae</taxon>
        <taxon>Psathyrellaceae</taxon>
        <taxon>Candolleomyces</taxon>
    </lineage>
</organism>
<dbReference type="AlphaFoldDB" id="A0A4Q2DV57"/>
<dbReference type="InterPro" id="IPR018253">
    <property type="entry name" value="DnaJ_domain_CS"/>
</dbReference>
<dbReference type="CDD" id="cd06257">
    <property type="entry name" value="DnaJ"/>
    <property type="match status" value="1"/>
</dbReference>
<evidence type="ECO:0000313" key="3">
    <source>
        <dbReference type="EMBL" id="RXW23034.1"/>
    </source>
</evidence>
<evidence type="ECO:0000259" key="2">
    <source>
        <dbReference type="PROSITE" id="PS50076"/>
    </source>
</evidence>
<dbReference type="InterPro" id="IPR001623">
    <property type="entry name" value="DnaJ_domain"/>
</dbReference>
<dbReference type="Pfam" id="PF00226">
    <property type="entry name" value="DnaJ"/>
    <property type="match status" value="1"/>
</dbReference>
<feature type="region of interest" description="Disordered" evidence="1">
    <location>
        <begin position="187"/>
        <end position="209"/>
    </location>
</feature>
<dbReference type="PROSITE" id="PS50076">
    <property type="entry name" value="DNAJ_2"/>
    <property type="match status" value="1"/>
</dbReference>
<dbReference type="EMBL" id="SDEE01000053">
    <property type="protein sequence ID" value="RXW23034.1"/>
    <property type="molecule type" value="Genomic_DNA"/>
</dbReference>
<feature type="region of interest" description="Disordered" evidence="1">
    <location>
        <begin position="129"/>
        <end position="162"/>
    </location>
</feature>
<evidence type="ECO:0000313" key="4">
    <source>
        <dbReference type="Proteomes" id="UP000290288"/>
    </source>
</evidence>
<keyword evidence="4" id="KW-1185">Reference proteome</keyword>
<feature type="region of interest" description="Disordered" evidence="1">
    <location>
        <begin position="33"/>
        <end position="71"/>
    </location>
</feature>
<dbReference type="SUPFAM" id="SSF46565">
    <property type="entry name" value="Chaperone J-domain"/>
    <property type="match status" value="1"/>
</dbReference>
<gene>
    <name evidence="3" type="ORF">EST38_g2805</name>
</gene>
<feature type="compositionally biased region" description="Basic and acidic residues" evidence="1">
    <location>
        <begin position="33"/>
        <end position="59"/>
    </location>
</feature>
<feature type="domain" description="J" evidence="2">
    <location>
        <begin position="7"/>
        <end position="78"/>
    </location>
</feature>
<proteinExistence type="predicted"/>
<evidence type="ECO:0000256" key="1">
    <source>
        <dbReference type="SAM" id="MobiDB-lite"/>
    </source>
</evidence>
<dbReference type="InterPro" id="IPR036869">
    <property type="entry name" value="J_dom_sf"/>
</dbReference>
<dbReference type="OrthoDB" id="442087at2759"/>
<dbReference type="Gene3D" id="1.10.287.110">
    <property type="entry name" value="DnaJ domain"/>
    <property type="match status" value="1"/>
</dbReference>
<protein>
    <recommendedName>
        <fullName evidence="2">J domain-containing protein</fullName>
    </recommendedName>
</protein>
<feature type="compositionally biased region" description="Polar residues" evidence="1">
    <location>
        <begin position="189"/>
        <end position="198"/>
    </location>
</feature>
<dbReference type="STRING" id="2316362.A0A4Q2DV57"/>
<dbReference type="PROSITE" id="PS00636">
    <property type="entry name" value="DNAJ_1"/>
    <property type="match status" value="1"/>
</dbReference>